<gene>
    <name evidence="3" type="ORF">I0K15_07005</name>
</gene>
<evidence type="ECO:0000313" key="3">
    <source>
        <dbReference type="EMBL" id="QPH55477.1"/>
    </source>
</evidence>
<evidence type="ECO:0000256" key="2">
    <source>
        <dbReference type="SAM" id="SignalP"/>
    </source>
</evidence>
<dbReference type="Proteomes" id="UP000594800">
    <property type="component" value="Chromosome"/>
</dbReference>
<accession>A0A7S9QEJ5</accession>
<reference evidence="3 4" key="1">
    <citation type="submission" date="2020-11" db="EMBL/GenBank/DDBJ databases">
        <title>Description of Pontivivens ytuae sp. nov. isolated from deep sea sediment of Mariana Trench.</title>
        <authorList>
            <person name="Wang Z."/>
            <person name="Sun Q.-L."/>
            <person name="Xu X.-D."/>
            <person name="Tang Y.-Z."/>
            <person name="Zhang J."/>
        </authorList>
    </citation>
    <scope>NUCLEOTIDE SEQUENCE [LARGE SCALE GENOMIC DNA]</scope>
    <source>
        <strain evidence="3 4">MT2928</strain>
    </source>
</reference>
<proteinExistence type="predicted"/>
<feature type="signal peptide" evidence="2">
    <location>
        <begin position="1"/>
        <end position="19"/>
    </location>
</feature>
<dbReference type="EMBL" id="CP064942">
    <property type="protein sequence ID" value="QPH55477.1"/>
    <property type="molecule type" value="Genomic_DNA"/>
</dbReference>
<dbReference type="RefSeq" id="WP_196104676.1">
    <property type="nucleotide sequence ID" value="NZ_CP064942.1"/>
</dbReference>
<name>A0A7S9QEJ5_9RHOB</name>
<feature type="region of interest" description="Disordered" evidence="1">
    <location>
        <begin position="33"/>
        <end position="85"/>
    </location>
</feature>
<evidence type="ECO:0000256" key="1">
    <source>
        <dbReference type="SAM" id="MobiDB-lite"/>
    </source>
</evidence>
<dbReference type="AlphaFoldDB" id="A0A7S9QEJ5"/>
<keyword evidence="4" id="KW-1185">Reference proteome</keyword>
<organism evidence="3 4">
    <name type="scientific">Pontivivens ytuae</name>
    <dbReference type="NCBI Taxonomy" id="2789856"/>
    <lineage>
        <taxon>Bacteria</taxon>
        <taxon>Pseudomonadati</taxon>
        <taxon>Pseudomonadota</taxon>
        <taxon>Alphaproteobacteria</taxon>
        <taxon>Rhodobacterales</taxon>
        <taxon>Paracoccaceae</taxon>
        <taxon>Pontivivens</taxon>
    </lineage>
</organism>
<keyword evidence="2" id="KW-0732">Signal</keyword>
<protein>
    <submittedName>
        <fullName evidence="3">Uncharacterized protein</fullName>
    </submittedName>
</protein>
<dbReference type="KEGG" id="poz:I0K15_07005"/>
<feature type="compositionally biased region" description="Basic and acidic residues" evidence="1">
    <location>
        <begin position="54"/>
        <end position="68"/>
    </location>
</feature>
<feature type="chain" id="PRO_5033059282" evidence="2">
    <location>
        <begin position="20"/>
        <end position="269"/>
    </location>
</feature>
<sequence>MTTHATRAALILSCAFAIAATAPVPFSGTDLAAHAQGRSEDRGNRGGNGNGNGRSERADRDRGDDRPGRGNGNGGAERFIVTESGEVERELHPRDLGRWNASNANQAALDAHVRNGNFNGTVGALAQYQLVSRYAAGEDLSAIEQQRVDELLSGGSRRARQVDIDDDLRRTNELSRAAGLDATYRLEGTTVTCTGTGCDDVAIELLQAEVNGQLPDDPAMNADELLHLSEQRIVDGGPRETPGEALLDTVANALGVVRDAFAGEGTTTQ</sequence>
<evidence type="ECO:0000313" key="4">
    <source>
        <dbReference type="Proteomes" id="UP000594800"/>
    </source>
</evidence>